<evidence type="ECO:0000313" key="4">
    <source>
        <dbReference type="Proteomes" id="UP001530377"/>
    </source>
</evidence>
<accession>A0ABD3SEF7</accession>
<organism evidence="3 4">
    <name type="scientific">Cyclostephanos tholiformis</name>
    <dbReference type="NCBI Taxonomy" id="382380"/>
    <lineage>
        <taxon>Eukaryota</taxon>
        <taxon>Sar</taxon>
        <taxon>Stramenopiles</taxon>
        <taxon>Ochrophyta</taxon>
        <taxon>Bacillariophyta</taxon>
        <taxon>Coscinodiscophyceae</taxon>
        <taxon>Thalassiosirophycidae</taxon>
        <taxon>Stephanodiscales</taxon>
        <taxon>Stephanodiscaceae</taxon>
        <taxon>Cyclostephanos</taxon>
    </lineage>
</organism>
<comment type="caution">
    <text evidence="3">The sequence shown here is derived from an EMBL/GenBank/DDBJ whole genome shotgun (WGS) entry which is preliminary data.</text>
</comment>
<dbReference type="EMBL" id="JALLPB020000050">
    <property type="protein sequence ID" value="KAL3822939.1"/>
    <property type="molecule type" value="Genomic_DNA"/>
</dbReference>
<comment type="similarity">
    <text evidence="1">Belongs to the IST1 family.</text>
</comment>
<name>A0ABD3SEF7_9STRA</name>
<dbReference type="InterPro" id="IPR005061">
    <property type="entry name" value="Ist1"/>
</dbReference>
<keyword evidence="4" id="KW-1185">Reference proteome</keyword>
<dbReference type="FunFam" id="1.20.1260.60:FF:000002">
    <property type="entry name" value="Vacuolar protein sorting-associated protein IST1"/>
    <property type="match status" value="1"/>
</dbReference>
<feature type="compositionally biased region" description="Polar residues" evidence="2">
    <location>
        <begin position="342"/>
        <end position="351"/>
    </location>
</feature>
<proteinExistence type="inferred from homology"/>
<dbReference type="AlphaFoldDB" id="A0ABD3SEF7"/>
<dbReference type="Pfam" id="PF03398">
    <property type="entry name" value="Ist1"/>
    <property type="match status" value="1"/>
</dbReference>
<evidence type="ECO:0000313" key="3">
    <source>
        <dbReference type="EMBL" id="KAL3822939.1"/>
    </source>
</evidence>
<evidence type="ECO:0008006" key="5">
    <source>
        <dbReference type="Google" id="ProtNLM"/>
    </source>
</evidence>
<dbReference type="Proteomes" id="UP001530377">
    <property type="component" value="Unassembled WGS sequence"/>
</dbReference>
<feature type="compositionally biased region" description="Basic and acidic residues" evidence="2">
    <location>
        <begin position="352"/>
        <end position="363"/>
    </location>
</feature>
<evidence type="ECO:0000256" key="2">
    <source>
        <dbReference type="SAM" id="MobiDB-lite"/>
    </source>
</evidence>
<protein>
    <recommendedName>
        <fullName evidence="5">IST1-like protein</fullName>
    </recommendedName>
</protein>
<evidence type="ECO:0000256" key="1">
    <source>
        <dbReference type="ARBA" id="ARBA00005536"/>
    </source>
</evidence>
<feature type="region of interest" description="Disordered" evidence="2">
    <location>
        <begin position="322"/>
        <end position="363"/>
    </location>
</feature>
<dbReference type="InterPro" id="IPR042277">
    <property type="entry name" value="IST1-like"/>
</dbReference>
<dbReference type="Gene3D" id="1.20.1260.60">
    <property type="entry name" value="Vacuolar protein sorting-associated protein Ist1"/>
    <property type="match status" value="1"/>
</dbReference>
<dbReference type="PANTHER" id="PTHR12161:SF5">
    <property type="entry name" value="IST1 HOMOLOG"/>
    <property type="match status" value="1"/>
</dbReference>
<gene>
    <name evidence="3" type="ORF">ACHAXA_011654</name>
</gene>
<reference evidence="3 4" key="1">
    <citation type="submission" date="2024-10" db="EMBL/GenBank/DDBJ databases">
        <title>Updated reference genomes for cyclostephanoid diatoms.</title>
        <authorList>
            <person name="Roberts W.R."/>
            <person name="Alverson A.J."/>
        </authorList>
    </citation>
    <scope>NUCLEOTIDE SEQUENCE [LARGE SCALE GENOMIC DNA]</scope>
    <source>
        <strain evidence="3 4">AJA228-03</strain>
    </source>
</reference>
<dbReference type="PANTHER" id="PTHR12161">
    <property type="entry name" value="IST1 FAMILY MEMBER"/>
    <property type="match status" value="1"/>
</dbReference>
<sequence length="382" mass="42070">MPLLGGYDASKLKAQLKMAAHRFGISSNKKMALIKQQSREVARLLAEDPPREERARIRVESMIRDERAIEAYGILGLTCDLLYERIHLISRSSVCPHDLVESISTLIWSSEVADVPELIEARKQLRFKYGRDFEGCALRNVGGVVNERVSSRLGVHPPSAYDVQVRMERISDEHGIEWRTSTPLRIGEMHEPMPAPIGLDVLAPPGGGGWCRDATTTTAAAARGGRMGSSFVIPSAPPMSPTSSSLIDGRMTTTFAPRRPDEYVTILSNPRSHNDDARDNNSRMIADDIDEEDIYVPAYWKSKAADGVDGVLDVGRDVVGDDRATTTPHGMMIGRGGRRHASSVSEITDFSSTRHDDDDGGRRAVVEDSFDELAARFASLQR</sequence>